<dbReference type="GO" id="GO:0005524">
    <property type="term" value="F:ATP binding"/>
    <property type="evidence" value="ECO:0007669"/>
    <property type="project" value="UniProtKB-KW"/>
</dbReference>
<dbReference type="InterPro" id="IPR002078">
    <property type="entry name" value="Sigma_54_int"/>
</dbReference>
<proteinExistence type="predicted"/>
<dbReference type="InterPro" id="IPR013668">
    <property type="entry name" value="RNase_R_HTH_12"/>
</dbReference>
<dbReference type="Pfam" id="PF25601">
    <property type="entry name" value="AAA_lid_14"/>
    <property type="match status" value="1"/>
</dbReference>
<dbReference type="Pfam" id="PF00158">
    <property type="entry name" value="Sigma54_activat"/>
    <property type="match status" value="1"/>
</dbReference>
<dbReference type="InterPro" id="IPR027417">
    <property type="entry name" value="P-loop_NTPase"/>
</dbReference>
<dbReference type="InterPro" id="IPR025944">
    <property type="entry name" value="Sigma_54_int_dom_CS"/>
</dbReference>
<dbReference type="EMBL" id="QWEH01000018">
    <property type="protein sequence ID" value="RHW29888.1"/>
    <property type="molecule type" value="Genomic_DNA"/>
</dbReference>
<keyword evidence="3" id="KW-0805">Transcription regulation</keyword>
<keyword evidence="1" id="KW-0547">Nucleotide-binding</keyword>
<dbReference type="SUPFAM" id="SSF52540">
    <property type="entry name" value="P-loop containing nucleoside triphosphate hydrolases"/>
    <property type="match status" value="1"/>
</dbReference>
<evidence type="ECO:0000256" key="4">
    <source>
        <dbReference type="ARBA" id="ARBA00023163"/>
    </source>
</evidence>
<evidence type="ECO:0000313" key="7">
    <source>
        <dbReference type="Proteomes" id="UP000285456"/>
    </source>
</evidence>
<reference evidence="6 7" key="1">
    <citation type="journal article" date="2007" name="Int. J. Syst. Evol. Microbiol.">
        <title>Oceanobacillus profundus sp. nov., isolated from a deep-sea sediment core.</title>
        <authorList>
            <person name="Kim Y.G."/>
            <person name="Choi D.H."/>
            <person name="Hyun S."/>
            <person name="Cho B.C."/>
        </authorList>
    </citation>
    <scope>NUCLEOTIDE SEQUENCE [LARGE SCALE GENOMIC DNA]</scope>
    <source>
        <strain evidence="6 7">DSM 18246</strain>
    </source>
</reference>
<sequence length="559" mass="63760">MKKRLIIIGIQEDNLLFLKNQLEYIFGTSIQIEGLTLKELNSDTLLSSDLVLLSAMEIQELVKPFLPEAAISIVAQRTENIGNLKELIFSKQRKNILVVNDNYNNTIQTLESLKLFLPNHTFYPYISEKPMPDKIDFVITPGETNLIPKGFPRMIDIGPRIISLETLIQIKQYCQLDMKVSLLTQLYIKGMIYATDKKTESLPISIHDQNQHRTLDSLKTSSPSLQSTIRIASKLAKTPDAIHIEGGTGTGKQMLAEMIHNDSTGAALPFYVYNCLDKEPQLIEKELFGSKDEKIEGIINAISGGTLYIKHIDQLPYALQGKLFNLIESNDLNPMKNRIRIITSSLESLATLFQKGIIRTYLYSYMSSYVLQMPSLKERKNDLSQLIEAFKGHFNRIDLVFSTDAMEAFYHYDWPGNVRELYNVISYCVCLNTTSIGRESLPLFFKGNQKFDATENTEQDLGINEIIRTIEKHGFLSESISLLQIYQKGKKQNESYGRRRIKQLLSDEQYSLTDQQLRLRIEVLNKTGLLNVRKGRAGTTISAKGEQFLDVYQNELRVQ</sequence>
<dbReference type="Proteomes" id="UP000285456">
    <property type="component" value="Unassembled WGS sequence"/>
</dbReference>
<dbReference type="Gene3D" id="3.40.50.300">
    <property type="entry name" value="P-loop containing nucleotide triphosphate hydrolases"/>
    <property type="match status" value="1"/>
</dbReference>
<keyword evidence="2" id="KW-0067">ATP-binding</keyword>
<evidence type="ECO:0000313" key="6">
    <source>
        <dbReference type="EMBL" id="RHW29888.1"/>
    </source>
</evidence>
<evidence type="ECO:0000256" key="2">
    <source>
        <dbReference type="ARBA" id="ARBA00022840"/>
    </source>
</evidence>
<organism evidence="6 7">
    <name type="scientific">Oceanobacillus profundus</name>
    <dbReference type="NCBI Taxonomy" id="372463"/>
    <lineage>
        <taxon>Bacteria</taxon>
        <taxon>Bacillati</taxon>
        <taxon>Bacillota</taxon>
        <taxon>Bacilli</taxon>
        <taxon>Bacillales</taxon>
        <taxon>Bacillaceae</taxon>
        <taxon>Oceanobacillus</taxon>
    </lineage>
</organism>
<evidence type="ECO:0000256" key="1">
    <source>
        <dbReference type="ARBA" id="ARBA00022741"/>
    </source>
</evidence>
<dbReference type="Pfam" id="PF08461">
    <property type="entry name" value="WHD_RNase_R"/>
    <property type="match status" value="1"/>
</dbReference>
<dbReference type="OrthoDB" id="9803970at2"/>
<dbReference type="PROSITE" id="PS50045">
    <property type="entry name" value="SIGMA54_INTERACT_4"/>
    <property type="match status" value="1"/>
</dbReference>
<dbReference type="Gene3D" id="1.10.8.60">
    <property type="match status" value="1"/>
</dbReference>
<evidence type="ECO:0000256" key="3">
    <source>
        <dbReference type="ARBA" id="ARBA00023015"/>
    </source>
</evidence>
<dbReference type="PANTHER" id="PTHR32071">
    <property type="entry name" value="TRANSCRIPTIONAL REGULATORY PROTEIN"/>
    <property type="match status" value="1"/>
</dbReference>
<name>A0A417YB08_9BACI</name>
<evidence type="ECO:0000259" key="5">
    <source>
        <dbReference type="PROSITE" id="PS50045"/>
    </source>
</evidence>
<dbReference type="RefSeq" id="WP_118890230.1">
    <property type="nucleotide sequence ID" value="NZ_JAMAWL010000015.1"/>
</dbReference>
<dbReference type="InterPro" id="IPR058031">
    <property type="entry name" value="AAA_lid_NorR"/>
</dbReference>
<keyword evidence="4" id="KW-0804">Transcription</keyword>
<keyword evidence="7" id="KW-1185">Reference proteome</keyword>
<accession>A0A417YB08</accession>
<protein>
    <recommendedName>
        <fullName evidence="5">Sigma-54 factor interaction domain-containing protein</fullName>
    </recommendedName>
</protein>
<dbReference type="PROSITE" id="PS00688">
    <property type="entry name" value="SIGMA54_INTERACT_3"/>
    <property type="match status" value="1"/>
</dbReference>
<comment type="caution">
    <text evidence="6">The sequence shown here is derived from an EMBL/GenBank/DDBJ whole genome shotgun (WGS) entry which is preliminary data.</text>
</comment>
<dbReference type="GO" id="GO:0006355">
    <property type="term" value="P:regulation of DNA-templated transcription"/>
    <property type="evidence" value="ECO:0007669"/>
    <property type="project" value="InterPro"/>
</dbReference>
<dbReference type="CDD" id="cd00009">
    <property type="entry name" value="AAA"/>
    <property type="match status" value="1"/>
</dbReference>
<feature type="domain" description="Sigma-54 factor interaction" evidence="5">
    <location>
        <begin position="218"/>
        <end position="430"/>
    </location>
</feature>
<dbReference type="AlphaFoldDB" id="A0A417YB08"/>
<gene>
    <name evidence="6" type="ORF">D1B32_19720</name>
</gene>